<name>A0ABR5ALH1_9BACL</name>
<proteinExistence type="predicted"/>
<feature type="transmembrane region" description="Helical" evidence="1">
    <location>
        <begin position="32"/>
        <end position="52"/>
    </location>
</feature>
<keyword evidence="3" id="KW-1185">Reference proteome</keyword>
<feature type="transmembrane region" description="Helical" evidence="1">
    <location>
        <begin position="210"/>
        <end position="232"/>
    </location>
</feature>
<dbReference type="RefSeq" id="WP_041046037.1">
    <property type="nucleotide sequence ID" value="NZ_JXAK01000005.1"/>
</dbReference>
<feature type="transmembrane region" description="Helical" evidence="1">
    <location>
        <begin position="110"/>
        <end position="127"/>
    </location>
</feature>
<feature type="transmembrane region" description="Helical" evidence="1">
    <location>
        <begin position="177"/>
        <end position="198"/>
    </location>
</feature>
<keyword evidence="1" id="KW-1133">Transmembrane helix</keyword>
<sequence>MNRYFYYMVLNNMLVNVLALVPRILIRERFDGAVMALFWAAAIGTAFMYAFTKSIEKFPRQGLPEILGCIMPVWLKSCILVGYLFVWQSAGIITMLYFADLTRQFINPDIPNLVLICLYSVIVVWIAQFPSIKVLYLLEMIIVLCVPLIAFILFKSFFNKGMQWDGVFAVAMFYDKWPTWSAVAAATYIFTGYTNMAVFNRVFPNFRPKLLWLGGLLGFAIELTTMFLPIGMLGADAVGRYVFAWMSTADSMRIELGFIERVMYIFIFFIRRTCVCQHDFALARRYGIDEKSGSDRAAANALSRLGTVGLRHPLCHGSSCGSQLD</sequence>
<dbReference type="Pfam" id="PF03845">
    <property type="entry name" value="Spore_permease"/>
    <property type="match status" value="1"/>
</dbReference>
<gene>
    <name evidence="2" type="ORF">SD70_04425</name>
</gene>
<feature type="transmembrane region" description="Helical" evidence="1">
    <location>
        <begin position="134"/>
        <end position="157"/>
    </location>
</feature>
<keyword evidence="1" id="KW-0472">Membrane</keyword>
<evidence type="ECO:0000313" key="3">
    <source>
        <dbReference type="Proteomes" id="UP000031967"/>
    </source>
</evidence>
<evidence type="ECO:0008006" key="4">
    <source>
        <dbReference type="Google" id="ProtNLM"/>
    </source>
</evidence>
<feature type="transmembrane region" description="Helical" evidence="1">
    <location>
        <begin position="73"/>
        <end position="98"/>
    </location>
</feature>
<accession>A0ABR5ALH1</accession>
<feature type="transmembrane region" description="Helical" evidence="1">
    <location>
        <begin position="252"/>
        <end position="270"/>
    </location>
</feature>
<evidence type="ECO:0000256" key="1">
    <source>
        <dbReference type="SAM" id="Phobius"/>
    </source>
</evidence>
<comment type="caution">
    <text evidence="2">The sequence shown here is derived from an EMBL/GenBank/DDBJ whole genome shotgun (WGS) entry which is preliminary data.</text>
</comment>
<evidence type="ECO:0000313" key="2">
    <source>
        <dbReference type="EMBL" id="KIL41866.1"/>
    </source>
</evidence>
<reference evidence="2 3" key="1">
    <citation type="submission" date="2014-12" db="EMBL/GenBank/DDBJ databases">
        <title>Draft genome sequence of Paenibacillus kamchatkensis strain B-2647.</title>
        <authorList>
            <person name="Karlyshev A.V."/>
            <person name="Kudryashova E.B."/>
        </authorList>
    </citation>
    <scope>NUCLEOTIDE SEQUENCE [LARGE SCALE GENOMIC DNA]</scope>
    <source>
        <strain evidence="2 3">VKM B-2647</strain>
    </source>
</reference>
<organism evidence="2 3">
    <name type="scientific">Gordoniibacillus kamchatkensis</name>
    <dbReference type="NCBI Taxonomy" id="1590651"/>
    <lineage>
        <taxon>Bacteria</taxon>
        <taxon>Bacillati</taxon>
        <taxon>Bacillota</taxon>
        <taxon>Bacilli</taxon>
        <taxon>Bacillales</taxon>
        <taxon>Paenibacillaceae</taxon>
        <taxon>Gordoniibacillus</taxon>
    </lineage>
</organism>
<dbReference type="EMBL" id="JXAK01000005">
    <property type="protein sequence ID" value="KIL41866.1"/>
    <property type="molecule type" value="Genomic_DNA"/>
</dbReference>
<keyword evidence="1" id="KW-0812">Transmembrane</keyword>
<feature type="transmembrane region" description="Helical" evidence="1">
    <location>
        <begin position="5"/>
        <end position="26"/>
    </location>
</feature>
<dbReference type="InterPro" id="IPR004761">
    <property type="entry name" value="Spore_GerAB"/>
</dbReference>
<dbReference type="Proteomes" id="UP000031967">
    <property type="component" value="Unassembled WGS sequence"/>
</dbReference>
<protein>
    <recommendedName>
        <fullName evidence="4">Spore germination protein</fullName>
    </recommendedName>
</protein>